<keyword evidence="3" id="KW-1185">Reference proteome</keyword>
<keyword evidence="1" id="KW-0812">Transmembrane</keyword>
<reference evidence="2 3" key="1">
    <citation type="submission" date="2021-06" db="EMBL/GenBank/DDBJ databases">
        <title>Genome-based taxonomic framework of Microbacterium strains isolated from marine environment, the description of four new species and reclassification of four preexisting species.</title>
        <authorList>
            <person name="Lee S.D."/>
            <person name="Kim S.-M."/>
            <person name="Byeon Y.-S."/>
            <person name="Yang H.L."/>
            <person name="Kim I.S."/>
        </authorList>
    </citation>
    <scope>NUCLEOTIDE SEQUENCE [LARGE SCALE GENOMIC DNA]</scope>
    <source>
        <strain evidence="2 3">SSW1-36</strain>
    </source>
</reference>
<evidence type="ECO:0000256" key="1">
    <source>
        <dbReference type="SAM" id="Phobius"/>
    </source>
</evidence>
<accession>A0ABY4IP27</accession>
<evidence type="ECO:0000313" key="2">
    <source>
        <dbReference type="EMBL" id="UPL14369.1"/>
    </source>
</evidence>
<dbReference type="Proteomes" id="UP000831963">
    <property type="component" value="Chromosome"/>
</dbReference>
<feature type="transmembrane region" description="Helical" evidence="1">
    <location>
        <begin position="58"/>
        <end position="81"/>
    </location>
</feature>
<organism evidence="2 3">
    <name type="scientific">Microbacterium galbinum</name>
    <dbReference type="NCBI Taxonomy" id="2851646"/>
    <lineage>
        <taxon>Bacteria</taxon>
        <taxon>Bacillati</taxon>
        <taxon>Actinomycetota</taxon>
        <taxon>Actinomycetes</taxon>
        <taxon>Micrococcales</taxon>
        <taxon>Microbacteriaceae</taxon>
        <taxon>Microbacterium</taxon>
    </lineage>
</organism>
<sequence length="83" mass="8528">MSPAVEKTRTIGTRRALRRTPGMIPADGVDLTPLSARQAVGRMSGITAPVERRSFWRAAGIVGGVSLVAAASAPLMAGLLLSG</sequence>
<dbReference type="RefSeq" id="WP_247623803.1">
    <property type="nucleotide sequence ID" value="NZ_CP078077.1"/>
</dbReference>
<proteinExistence type="predicted"/>
<evidence type="ECO:0000313" key="3">
    <source>
        <dbReference type="Proteomes" id="UP000831963"/>
    </source>
</evidence>
<keyword evidence="1" id="KW-1133">Transmembrane helix</keyword>
<gene>
    <name evidence="2" type="ORF">KV396_07740</name>
</gene>
<name>A0ABY4IP27_9MICO</name>
<protein>
    <submittedName>
        <fullName evidence="2">Uncharacterized protein</fullName>
    </submittedName>
</protein>
<dbReference type="EMBL" id="CP078077">
    <property type="protein sequence ID" value="UPL14369.1"/>
    <property type="molecule type" value="Genomic_DNA"/>
</dbReference>
<keyword evidence="1" id="KW-0472">Membrane</keyword>